<protein>
    <submittedName>
        <fullName evidence="2">Uncharacterized protein</fullName>
    </submittedName>
</protein>
<dbReference type="EMBL" id="JAQJAC010000001">
    <property type="protein sequence ID" value="KAJ5599346.1"/>
    <property type="molecule type" value="Genomic_DNA"/>
</dbReference>
<proteinExistence type="predicted"/>
<gene>
    <name evidence="2" type="ORF">N7450_000413</name>
</gene>
<evidence type="ECO:0000313" key="2">
    <source>
        <dbReference type="EMBL" id="KAJ5599346.1"/>
    </source>
</evidence>
<dbReference type="Proteomes" id="UP001216150">
    <property type="component" value="Unassembled WGS sequence"/>
</dbReference>
<organism evidence="2 3">
    <name type="scientific">Penicillium hetheringtonii</name>
    <dbReference type="NCBI Taxonomy" id="911720"/>
    <lineage>
        <taxon>Eukaryota</taxon>
        <taxon>Fungi</taxon>
        <taxon>Dikarya</taxon>
        <taxon>Ascomycota</taxon>
        <taxon>Pezizomycotina</taxon>
        <taxon>Eurotiomycetes</taxon>
        <taxon>Eurotiomycetidae</taxon>
        <taxon>Eurotiales</taxon>
        <taxon>Aspergillaceae</taxon>
        <taxon>Penicillium</taxon>
    </lineage>
</organism>
<evidence type="ECO:0000256" key="1">
    <source>
        <dbReference type="SAM" id="MobiDB-lite"/>
    </source>
</evidence>
<dbReference type="AlphaFoldDB" id="A0AAD6E2A1"/>
<feature type="compositionally biased region" description="Low complexity" evidence="1">
    <location>
        <begin position="9"/>
        <end position="19"/>
    </location>
</feature>
<name>A0AAD6E2A1_9EURO</name>
<comment type="caution">
    <text evidence="2">The sequence shown here is derived from an EMBL/GenBank/DDBJ whole genome shotgun (WGS) entry which is preliminary data.</text>
</comment>
<accession>A0AAD6E2A1</accession>
<keyword evidence="3" id="KW-1185">Reference proteome</keyword>
<evidence type="ECO:0000313" key="3">
    <source>
        <dbReference type="Proteomes" id="UP001216150"/>
    </source>
</evidence>
<feature type="region of interest" description="Disordered" evidence="1">
    <location>
        <begin position="1"/>
        <end position="35"/>
    </location>
</feature>
<reference evidence="2 3" key="1">
    <citation type="journal article" date="2023" name="IMA Fungus">
        <title>Comparative genomic study of the Penicillium genus elucidates a diverse pangenome and 15 lateral gene transfer events.</title>
        <authorList>
            <person name="Petersen C."/>
            <person name="Sorensen T."/>
            <person name="Nielsen M.R."/>
            <person name="Sondergaard T.E."/>
            <person name="Sorensen J.L."/>
            <person name="Fitzpatrick D.A."/>
            <person name="Frisvad J.C."/>
            <person name="Nielsen K.L."/>
        </authorList>
    </citation>
    <scope>NUCLEOTIDE SEQUENCE [LARGE SCALE GENOMIC DNA]</scope>
    <source>
        <strain evidence="2 3">IBT 29057</strain>
    </source>
</reference>
<sequence>MSDKEDETTSSATPFTSSPPSSPPPTPPSLPEEPSFKVSNFVLKMMSTPDYFYKPENPPPGFDPYAAPTGPYLFYCTLSDPAMLRDVLELETEPQPRIPSWATNAIFGANTQLSSMPHKRTFMVLSITLSRRRMTRGLPVMKRTILRLTRVTFTMMMGIHPMDDYGYVFQFADNSGDLRDGTFDLETWLRNMQRISSDGK</sequence>
<feature type="compositionally biased region" description="Pro residues" evidence="1">
    <location>
        <begin position="20"/>
        <end position="31"/>
    </location>
</feature>